<accession>A0A183HWW7</accession>
<dbReference type="WBParaSite" id="OFLC_0001197901-mRNA-1">
    <property type="protein sequence ID" value="OFLC_0001197901-mRNA-1"/>
    <property type="gene ID" value="OFLC_0001197901"/>
</dbReference>
<evidence type="ECO:0000313" key="2">
    <source>
        <dbReference type="EMBL" id="VDO80822.1"/>
    </source>
</evidence>
<dbReference type="AlphaFoldDB" id="A0A183HWW7"/>
<keyword evidence="3" id="KW-1185">Reference proteome</keyword>
<protein>
    <submittedName>
        <fullName evidence="2 4">Uncharacterized protein</fullName>
    </submittedName>
</protein>
<reference evidence="2 3" key="2">
    <citation type="submission" date="2018-11" db="EMBL/GenBank/DDBJ databases">
        <authorList>
            <consortium name="Pathogen Informatics"/>
        </authorList>
    </citation>
    <scope>NUCLEOTIDE SEQUENCE [LARGE SCALE GENOMIC DNA]</scope>
</reference>
<sequence>MENRGFGNVEELARAAPEEIGQLAGGIPPRTQQQPQGSLITAVPQQILGSSSLSSSLPSSIKPSTTATTLPQQTTVEGGGARATVRVRQRPHIPPKPQMDAVRYSMANVQ</sequence>
<evidence type="ECO:0000313" key="4">
    <source>
        <dbReference type="WBParaSite" id="OFLC_0001197901-mRNA-1"/>
    </source>
</evidence>
<dbReference type="Proteomes" id="UP000267606">
    <property type="component" value="Unassembled WGS sequence"/>
</dbReference>
<evidence type="ECO:0000256" key="1">
    <source>
        <dbReference type="SAM" id="MobiDB-lite"/>
    </source>
</evidence>
<organism evidence="4">
    <name type="scientific">Onchocerca flexuosa</name>
    <dbReference type="NCBI Taxonomy" id="387005"/>
    <lineage>
        <taxon>Eukaryota</taxon>
        <taxon>Metazoa</taxon>
        <taxon>Ecdysozoa</taxon>
        <taxon>Nematoda</taxon>
        <taxon>Chromadorea</taxon>
        <taxon>Rhabditida</taxon>
        <taxon>Spirurina</taxon>
        <taxon>Spiruromorpha</taxon>
        <taxon>Filarioidea</taxon>
        <taxon>Onchocercidae</taxon>
        <taxon>Onchocerca</taxon>
    </lineage>
</organism>
<dbReference type="EMBL" id="UZAJ01017971">
    <property type="protein sequence ID" value="VDO80822.1"/>
    <property type="molecule type" value="Genomic_DNA"/>
</dbReference>
<evidence type="ECO:0000313" key="3">
    <source>
        <dbReference type="Proteomes" id="UP000267606"/>
    </source>
</evidence>
<feature type="region of interest" description="Disordered" evidence="1">
    <location>
        <begin position="50"/>
        <end position="82"/>
    </location>
</feature>
<dbReference type="STRING" id="387005.A0A183HWW7"/>
<gene>
    <name evidence="2" type="ORF">OFLC_LOCUS11976</name>
</gene>
<proteinExistence type="predicted"/>
<reference evidence="4" key="1">
    <citation type="submission" date="2016-06" db="UniProtKB">
        <authorList>
            <consortium name="WormBaseParasite"/>
        </authorList>
    </citation>
    <scope>IDENTIFICATION</scope>
</reference>
<name>A0A183HWW7_9BILA</name>
<feature type="compositionally biased region" description="Low complexity" evidence="1">
    <location>
        <begin position="50"/>
        <end position="75"/>
    </location>
</feature>